<reference evidence="3" key="1">
    <citation type="journal article" date="2017" name="Nat. Microbiol.">
        <title>Global analysis of biosynthetic gene clusters reveals vast potential of secondary metabolite production in Penicillium species.</title>
        <authorList>
            <person name="Nielsen J.C."/>
            <person name="Grijseels S."/>
            <person name="Prigent S."/>
            <person name="Ji B."/>
            <person name="Dainat J."/>
            <person name="Nielsen K.F."/>
            <person name="Frisvad J.C."/>
            <person name="Workman M."/>
            <person name="Nielsen J."/>
        </authorList>
    </citation>
    <scope>NUCLEOTIDE SEQUENCE [LARGE SCALE GENOMIC DNA]</scope>
    <source>
        <strain evidence="3">IBT 31811</strain>
    </source>
</reference>
<evidence type="ECO:0000313" key="3">
    <source>
        <dbReference type="Proteomes" id="UP000191672"/>
    </source>
</evidence>
<keyword evidence="3" id="KW-1185">Reference proteome</keyword>
<gene>
    <name evidence="2" type="ORF">PENANT_c221G09601</name>
</gene>
<evidence type="ECO:0000256" key="1">
    <source>
        <dbReference type="SAM" id="MobiDB-lite"/>
    </source>
</evidence>
<protein>
    <submittedName>
        <fullName evidence="2">Uncharacterized protein</fullName>
    </submittedName>
</protein>
<accession>A0A1V6P7K6</accession>
<proteinExistence type="predicted"/>
<name>A0A1V6P7K6_9EURO</name>
<feature type="non-terminal residue" evidence="2">
    <location>
        <position position="1"/>
    </location>
</feature>
<dbReference type="EMBL" id="MDYN01000221">
    <property type="protein sequence ID" value="OQD72965.1"/>
    <property type="molecule type" value="Genomic_DNA"/>
</dbReference>
<dbReference type="AlphaFoldDB" id="A0A1V6P7K6"/>
<feature type="compositionally biased region" description="Basic and acidic residues" evidence="1">
    <location>
        <begin position="68"/>
        <end position="83"/>
    </location>
</feature>
<evidence type="ECO:0000313" key="2">
    <source>
        <dbReference type="EMBL" id="OQD72965.1"/>
    </source>
</evidence>
<sequence length="109" mass="11685">VGLFSGAEGRCVWRTLHRWEVPPAAAVLPRAPNFHVGARWSSRCGARSPGAYVPGSVGVCGSLVADHTRNSDSWREPPREIRRSSACSRGLVPSPEGRMPQPASARKGV</sequence>
<comment type="caution">
    <text evidence="2">The sequence shown here is derived from an EMBL/GenBank/DDBJ whole genome shotgun (WGS) entry which is preliminary data.</text>
</comment>
<feature type="region of interest" description="Disordered" evidence="1">
    <location>
        <begin position="68"/>
        <end position="109"/>
    </location>
</feature>
<organism evidence="2 3">
    <name type="scientific">Penicillium antarcticum</name>
    <dbReference type="NCBI Taxonomy" id="416450"/>
    <lineage>
        <taxon>Eukaryota</taxon>
        <taxon>Fungi</taxon>
        <taxon>Dikarya</taxon>
        <taxon>Ascomycota</taxon>
        <taxon>Pezizomycotina</taxon>
        <taxon>Eurotiomycetes</taxon>
        <taxon>Eurotiomycetidae</taxon>
        <taxon>Eurotiales</taxon>
        <taxon>Aspergillaceae</taxon>
        <taxon>Penicillium</taxon>
    </lineage>
</organism>
<dbReference type="Proteomes" id="UP000191672">
    <property type="component" value="Unassembled WGS sequence"/>
</dbReference>